<reference evidence="1 2" key="1">
    <citation type="journal article" date="2015" name="BMC Genomics">
        <title>Comparative genomics and metabolic profiling of the genus Lysobacter.</title>
        <authorList>
            <person name="de Bruijn I."/>
            <person name="Cheng X."/>
            <person name="de Jager V."/>
            <person name="Exposito R.G."/>
            <person name="Watrous J."/>
            <person name="Patel N."/>
            <person name="Postma J."/>
            <person name="Dorrestein P.C."/>
            <person name="Kobayashi D."/>
            <person name="Raaijmakers J.M."/>
        </authorList>
    </citation>
    <scope>NUCLEOTIDE SEQUENCE [LARGE SCALE GENOMIC DNA]</scope>
    <source>
        <strain evidence="1 2">76</strain>
    </source>
</reference>
<dbReference type="Proteomes" id="UP000060787">
    <property type="component" value="Chromosome"/>
</dbReference>
<dbReference type="EMBL" id="CP011129">
    <property type="protein sequence ID" value="ALN78747.1"/>
    <property type="molecule type" value="Genomic_DNA"/>
</dbReference>
<gene>
    <name evidence="1" type="ORF">LA76x_0586</name>
</gene>
<dbReference type="eggNOG" id="ENOG5031XRK">
    <property type="taxonomic scope" value="Bacteria"/>
</dbReference>
<dbReference type="STRING" id="84531.LA76x_0586"/>
<keyword evidence="2" id="KW-1185">Reference proteome</keyword>
<proteinExistence type="predicted"/>
<name>A0A0S2F5D1_LYSAN</name>
<dbReference type="Pfam" id="PF11445">
    <property type="entry name" value="DUF2894"/>
    <property type="match status" value="1"/>
</dbReference>
<dbReference type="KEGG" id="lab:LA76x_0586"/>
<dbReference type="InterPro" id="IPR021549">
    <property type="entry name" value="DUF2894"/>
</dbReference>
<evidence type="ECO:0008006" key="3">
    <source>
        <dbReference type="Google" id="ProtNLM"/>
    </source>
</evidence>
<dbReference type="PATRIC" id="fig|84531.8.peg.614"/>
<organism evidence="1 2">
    <name type="scientific">Lysobacter antibioticus</name>
    <dbReference type="NCBI Taxonomy" id="84531"/>
    <lineage>
        <taxon>Bacteria</taxon>
        <taxon>Pseudomonadati</taxon>
        <taxon>Pseudomonadota</taxon>
        <taxon>Gammaproteobacteria</taxon>
        <taxon>Lysobacterales</taxon>
        <taxon>Lysobacteraceae</taxon>
        <taxon>Lysobacter</taxon>
    </lineage>
</organism>
<dbReference type="AlphaFoldDB" id="A0A0S2F5D1"/>
<sequence>MLDAWREQGADRMSPMRFHRIDALARRAAAHGGEVRRLLDSRLAELIGAYAGDLEQAAPKAEAAGAATADACADAGLSGLVDYIADRATLRDGLAADGASSGAAFPELGALDEFRRLWSKLRVESQLRQSLEQSPANAGPLNSGRLVHRSLTLMSELSPGYLQQFLAYVDALTWIEQMSDSGVLALEDTQRSGSKRVREKPRKRRE</sequence>
<evidence type="ECO:0000313" key="2">
    <source>
        <dbReference type="Proteomes" id="UP000060787"/>
    </source>
</evidence>
<accession>A0A0S2F5D1</accession>
<evidence type="ECO:0000313" key="1">
    <source>
        <dbReference type="EMBL" id="ALN78747.1"/>
    </source>
</evidence>
<protein>
    <recommendedName>
        <fullName evidence="3">DUF2894 domain-containing protein</fullName>
    </recommendedName>
</protein>